<feature type="transmembrane region" description="Helical" evidence="1">
    <location>
        <begin position="218"/>
        <end position="234"/>
    </location>
</feature>
<feature type="transmembrane region" description="Helical" evidence="1">
    <location>
        <begin position="100"/>
        <end position="118"/>
    </location>
</feature>
<dbReference type="Proteomes" id="UP000045545">
    <property type="component" value="Unassembled WGS sequence"/>
</dbReference>
<feature type="transmembrane region" description="Helical" evidence="1">
    <location>
        <begin position="6"/>
        <end position="34"/>
    </location>
</feature>
<dbReference type="Pfam" id="PF09991">
    <property type="entry name" value="DUF2232"/>
    <property type="match status" value="1"/>
</dbReference>
<dbReference type="PANTHER" id="PTHR41324">
    <property type="entry name" value="MEMBRANE PROTEIN-RELATED"/>
    <property type="match status" value="1"/>
</dbReference>
<evidence type="ECO:0000313" key="2">
    <source>
        <dbReference type="EMBL" id="CFW99946.1"/>
    </source>
</evidence>
<feature type="transmembrane region" description="Helical" evidence="1">
    <location>
        <begin position="177"/>
        <end position="198"/>
    </location>
</feature>
<keyword evidence="3" id="KW-1185">Reference proteome</keyword>
<reference evidence="2 3" key="1">
    <citation type="submission" date="2015-03" db="EMBL/GenBank/DDBJ databases">
        <authorList>
            <person name="Murphy D."/>
        </authorList>
    </citation>
    <scope>NUCLEOTIDE SEQUENCE [LARGE SCALE GENOMIC DNA]</scope>
    <source>
        <strain evidence="2 3">OL-4</strain>
    </source>
</reference>
<keyword evidence="1" id="KW-0472">Membrane</keyword>
<dbReference type="PANTHER" id="PTHR41324:SF1">
    <property type="entry name" value="DUF2232 DOMAIN-CONTAINING PROTEIN"/>
    <property type="match status" value="1"/>
</dbReference>
<proteinExistence type="predicted"/>
<dbReference type="AlphaFoldDB" id="A0A0E4G8X0"/>
<keyword evidence="1" id="KW-0812">Transmembrane</keyword>
<dbReference type="EMBL" id="CGIH01000004">
    <property type="protein sequence ID" value="CFW99946.1"/>
    <property type="molecule type" value="Genomic_DNA"/>
</dbReference>
<accession>A0A0E4G8X0</accession>
<sequence length="320" mass="35966">MPAVVNIAVLSSLACLAMAGLPALVFIGGIFWGISLVLGGYYLNRNKLILVFALNLVLIYMLSGAANLLYALVFYGIPSLLMAILLSMRKSYYEILGKGMLVMILSVGLFLGVTYLQLGEGGFDELQARIKSGMQESIDMSEKSGIFEFYENRGISRDEIETAFANLAETLLNYLPAFFYLQAILGVYLIILLSSLLARRRKLQVLDKHPFSEEIMPWQLAWVVIAGLACWLLGREQMQLLYYIGANILVIVVPVTVYYGLSYLVYQLQHMRPQYRGWLLALLIIVCLFFSVSAIIFIGLMGLFDSLLDYRKLRQKKEGT</sequence>
<keyword evidence="1" id="KW-1133">Transmembrane helix</keyword>
<dbReference type="STRING" id="690567.166"/>
<evidence type="ECO:0000256" key="1">
    <source>
        <dbReference type="SAM" id="Phobius"/>
    </source>
</evidence>
<evidence type="ECO:0008006" key="4">
    <source>
        <dbReference type="Google" id="ProtNLM"/>
    </source>
</evidence>
<evidence type="ECO:0000313" key="3">
    <source>
        <dbReference type="Proteomes" id="UP000045545"/>
    </source>
</evidence>
<name>A0A0E4G8X0_9FIRM</name>
<dbReference type="InterPro" id="IPR018710">
    <property type="entry name" value="DUF2232"/>
</dbReference>
<dbReference type="RefSeq" id="WP_046494766.1">
    <property type="nucleotide sequence ID" value="NZ_CGIH01000004.1"/>
</dbReference>
<feature type="transmembrane region" description="Helical" evidence="1">
    <location>
        <begin position="68"/>
        <end position="88"/>
    </location>
</feature>
<feature type="transmembrane region" description="Helical" evidence="1">
    <location>
        <begin position="278"/>
        <end position="304"/>
    </location>
</feature>
<protein>
    <recommendedName>
        <fullName evidence="4">DUF2232 domain-containing protein</fullName>
    </recommendedName>
</protein>
<organism evidence="2 3">
    <name type="scientific">Syntrophomonas zehnderi OL-4</name>
    <dbReference type="NCBI Taxonomy" id="690567"/>
    <lineage>
        <taxon>Bacteria</taxon>
        <taxon>Bacillati</taxon>
        <taxon>Bacillota</taxon>
        <taxon>Clostridia</taxon>
        <taxon>Eubacteriales</taxon>
        <taxon>Syntrophomonadaceae</taxon>
        <taxon>Syntrophomonas</taxon>
    </lineage>
</organism>
<dbReference type="OrthoDB" id="2079974at2"/>
<feature type="transmembrane region" description="Helical" evidence="1">
    <location>
        <begin position="240"/>
        <end position="266"/>
    </location>
</feature>
<gene>
    <name evidence="2" type="ORF">166</name>
</gene>
<feature type="transmembrane region" description="Helical" evidence="1">
    <location>
        <begin position="46"/>
        <end position="62"/>
    </location>
</feature>